<evidence type="ECO:0000256" key="1">
    <source>
        <dbReference type="SAM" id="MobiDB-lite"/>
    </source>
</evidence>
<evidence type="ECO:0000313" key="2">
    <source>
        <dbReference type="EMBL" id="GAW26246.1"/>
    </source>
</evidence>
<gene>
    <name evidence="2" type="ORF">SAMD00023353_2500990</name>
</gene>
<protein>
    <submittedName>
        <fullName evidence="2">Uncharacterized protein</fullName>
    </submittedName>
</protein>
<accession>A0A1S8A811</accession>
<feature type="compositionally biased region" description="Low complexity" evidence="1">
    <location>
        <begin position="10"/>
        <end position="27"/>
    </location>
</feature>
<dbReference type="EMBL" id="DF977470">
    <property type="protein sequence ID" value="GAW26246.1"/>
    <property type="molecule type" value="Genomic_DNA"/>
</dbReference>
<feature type="region of interest" description="Disordered" evidence="1">
    <location>
        <begin position="1"/>
        <end position="69"/>
    </location>
</feature>
<sequence length="69" mass="7141">MSPDARRATHTASPSSASPITCSSRASDGGATVLGRLRRRNPGRLSSLAAPDQASSQLSEDLMGWGPCE</sequence>
<dbReference type="Proteomes" id="UP000054516">
    <property type="component" value="Unassembled WGS sequence"/>
</dbReference>
<proteinExistence type="predicted"/>
<dbReference type="AlphaFoldDB" id="A0A1S8A811"/>
<keyword evidence="3" id="KW-1185">Reference proteome</keyword>
<name>A0A1S8A811_ROSNE</name>
<reference evidence="2" key="1">
    <citation type="submission" date="2016-03" db="EMBL/GenBank/DDBJ databases">
        <title>Draft genome sequence of Rosellinia necatrix.</title>
        <authorList>
            <person name="Kanematsu S."/>
        </authorList>
    </citation>
    <scope>NUCLEOTIDE SEQUENCE [LARGE SCALE GENOMIC DNA]</scope>
    <source>
        <strain evidence="2">W97</strain>
    </source>
</reference>
<evidence type="ECO:0000313" key="3">
    <source>
        <dbReference type="Proteomes" id="UP000054516"/>
    </source>
</evidence>
<organism evidence="2">
    <name type="scientific">Rosellinia necatrix</name>
    <name type="common">White root-rot fungus</name>
    <dbReference type="NCBI Taxonomy" id="77044"/>
    <lineage>
        <taxon>Eukaryota</taxon>
        <taxon>Fungi</taxon>
        <taxon>Dikarya</taxon>
        <taxon>Ascomycota</taxon>
        <taxon>Pezizomycotina</taxon>
        <taxon>Sordariomycetes</taxon>
        <taxon>Xylariomycetidae</taxon>
        <taxon>Xylariales</taxon>
        <taxon>Xylariaceae</taxon>
        <taxon>Rosellinia</taxon>
    </lineage>
</organism>